<evidence type="ECO:0000313" key="8">
    <source>
        <dbReference type="EMBL" id="MDQ0504305.1"/>
    </source>
</evidence>
<keyword evidence="9" id="KW-1185">Reference proteome</keyword>
<keyword evidence="4 7" id="KW-0812">Transmembrane</keyword>
<organism evidence="8 9">
    <name type="scientific">Xanthobacter agilis</name>
    <dbReference type="NCBI Taxonomy" id="47492"/>
    <lineage>
        <taxon>Bacteria</taxon>
        <taxon>Pseudomonadati</taxon>
        <taxon>Pseudomonadota</taxon>
        <taxon>Alphaproteobacteria</taxon>
        <taxon>Hyphomicrobiales</taxon>
        <taxon>Xanthobacteraceae</taxon>
        <taxon>Xanthobacter</taxon>
    </lineage>
</organism>
<feature type="transmembrane region" description="Helical" evidence="7">
    <location>
        <begin position="40"/>
        <end position="59"/>
    </location>
</feature>
<dbReference type="Proteomes" id="UP001241747">
    <property type="component" value="Unassembled WGS sequence"/>
</dbReference>
<feature type="transmembrane region" description="Helical" evidence="7">
    <location>
        <begin position="6"/>
        <end position="28"/>
    </location>
</feature>
<dbReference type="InterPro" id="IPR007341">
    <property type="entry name" value="Transgly_assoc"/>
</dbReference>
<comment type="similarity">
    <text evidence="2">Belongs to the UPF0410 family.</text>
</comment>
<evidence type="ECO:0000256" key="4">
    <source>
        <dbReference type="ARBA" id="ARBA00022692"/>
    </source>
</evidence>
<name>A0ABU0LAZ1_XANAG</name>
<dbReference type="Pfam" id="PF04226">
    <property type="entry name" value="Transgly_assoc"/>
    <property type="match status" value="1"/>
</dbReference>
<feature type="transmembrane region" description="Helical" evidence="7">
    <location>
        <begin position="65"/>
        <end position="86"/>
    </location>
</feature>
<evidence type="ECO:0000256" key="6">
    <source>
        <dbReference type="ARBA" id="ARBA00023136"/>
    </source>
</evidence>
<evidence type="ECO:0000256" key="5">
    <source>
        <dbReference type="ARBA" id="ARBA00022989"/>
    </source>
</evidence>
<sequence>MDTETYAFLNQPGVGFFSMLLIGLIAGWVAERVTESNHGLLTNLLVGILGAFFGGWLAQQLAIPVFGFFRTLVAAIVGAIILLWVWRAIRSR</sequence>
<reference evidence="8 9" key="1">
    <citation type="submission" date="2023-07" db="EMBL/GenBank/DDBJ databases">
        <title>Genomic Encyclopedia of Type Strains, Phase IV (KMG-IV): sequencing the most valuable type-strain genomes for metagenomic binning, comparative biology and taxonomic classification.</title>
        <authorList>
            <person name="Goeker M."/>
        </authorList>
    </citation>
    <scope>NUCLEOTIDE SEQUENCE [LARGE SCALE GENOMIC DNA]</scope>
    <source>
        <strain evidence="8 9">DSM 3770</strain>
    </source>
</reference>
<dbReference type="EMBL" id="JAUSVY010000002">
    <property type="protein sequence ID" value="MDQ0504305.1"/>
    <property type="molecule type" value="Genomic_DNA"/>
</dbReference>
<dbReference type="PANTHER" id="PTHR33884:SF3">
    <property type="entry name" value="UPF0410 PROTEIN YMGE"/>
    <property type="match status" value="1"/>
</dbReference>
<protein>
    <submittedName>
        <fullName evidence="8">Membrane protein YeaQ/YmgE (Transglycosylase-associated protein family)</fullName>
    </submittedName>
</protein>
<keyword evidence="5 7" id="KW-1133">Transmembrane helix</keyword>
<evidence type="ECO:0000313" key="9">
    <source>
        <dbReference type="Proteomes" id="UP001241747"/>
    </source>
</evidence>
<comment type="subcellular location">
    <subcellularLocation>
        <location evidence="1">Cell membrane</location>
        <topology evidence="1">Multi-pass membrane protein</topology>
    </subcellularLocation>
</comment>
<evidence type="ECO:0000256" key="1">
    <source>
        <dbReference type="ARBA" id="ARBA00004651"/>
    </source>
</evidence>
<proteinExistence type="inferred from homology"/>
<evidence type="ECO:0000256" key="3">
    <source>
        <dbReference type="ARBA" id="ARBA00022475"/>
    </source>
</evidence>
<comment type="caution">
    <text evidence="8">The sequence shown here is derived from an EMBL/GenBank/DDBJ whole genome shotgun (WGS) entry which is preliminary data.</text>
</comment>
<evidence type="ECO:0000256" key="7">
    <source>
        <dbReference type="SAM" id="Phobius"/>
    </source>
</evidence>
<gene>
    <name evidence="8" type="ORF">QOZ94_001079</name>
</gene>
<keyword evidence="3" id="KW-1003">Cell membrane</keyword>
<dbReference type="RefSeq" id="WP_237346872.1">
    <property type="nucleotide sequence ID" value="NZ_JABWGX010000024.1"/>
</dbReference>
<dbReference type="PANTHER" id="PTHR33884">
    <property type="entry name" value="UPF0410 PROTEIN YMGE"/>
    <property type="match status" value="1"/>
</dbReference>
<accession>A0ABU0LAZ1</accession>
<evidence type="ECO:0000256" key="2">
    <source>
        <dbReference type="ARBA" id="ARBA00011006"/>
    </source>
</evidence>
<keyword evidence="6 7" id="KW-0472">Membrane</keyword>